<dbReference type="GO" id="GO:0005737">
    <property type="term" value="C:cytoplasm"/>
    <property type="evidence" value="ECO:0007669"/>
    <property type="project" value="UniProtKB-ARBA"/>
</dbReference>
<dbReference type="RefSeq" id="WP_163947492.1">
    <property type="nucleotide sequence ID" value="NZ_JAAIKC010000004.1"/>
</dbReference>
<evidence type="ECO:0000259" key="10">
    <source>
        <dbReference type="PROSITE" id="PS50929"/>
    </source>
</evidence>
<dbReference type="InterPro" id="IPR039421">
    <property type="entry name" value="Type_1_exporter"/>
</dbReference>
<keyword evidence="5 11" id="KW-0067">ATP-binding</keyword>
<feature type="domain" description="ABC transporter" evidence="9">
    <location>
        <begin position="357"/>
        <end position="593"/>
    </location>
</feature>
<keyword evidence="6 8" id="KW-1133">Transmembrane helix</keyword>
<dbReference type="PANTHER" id="PTHR24221">
    <property type="entry name" value="ATP-BINDING CASSETTE SUB-FAMILY B"/>
    <property type="match status" value="1"/>
</dbReference>
<dbReference type="Gene3D" id="1.20.1560.10">
    <property type="entry name" value="ABC transporter type 1, transmembrane domain"/>
    <property type="match status" value="1"/>
</dbReference>
<evidence type="ECO:0000256" key="1">
    <source>
        <dbReference type="ARBA" id="ARBA00004651"/>
    </source>
</evidence>
<evidence type="ECO:0000256" key="3">
    <source>
        <dbReference type="ARBA" id="ARBA00022692"/>
    </source>
</evidence>
<dbReference type="InterPro" id="IPR017871">
    <property type="entry name" value="ABC_transporter-like_CS"/>
</dbReference>
<dbReference type="InterPro" id="IPR011527">
    <property type="entry name" value="ABC1_TM_dom"/>
</dbReference>
<dbReference type="GO" id="GO:0005524">
    <property type="term" value="F:ATP binding"/>
    <property type="evidence" value="ECO:0007669"/>
    <property type="project" value="UniProtKB-KW"/>
</dbReference>
<dbReference type="PROSITE" id="PS50929">
    <property type="entry name" value="ABC_TM1F"/>
    <property type="match status" value="1"/>
</dbReference>
<dbReference type="GO" id="GO:0140359">
    <property type="term" value="F:ABC-type transporter activity"/>
    <property type="evidence" value="ECO:0007669"/>
    <property type="project" value="InterPro"/>
</dbReference>
<dbReference type="SMART" id="SM00382">
    <property type="entry name" value="AAA"/>
    <property type="match status" value="1"/>
</dbReference>
<dbReference type="InterPro" id="IPR003439">
    <property type="entry name" value="ABC_transporter-like_ATP-bd"/>
</dbReference>
<evidence type="ECO:0000313" key="11">
    <source>
        <dbReference type="EMBL" id="NEW07138.1"/>
    </source>
</evidence>
<dbReference type="SUPFAM" id="SSF90123">
    <property type="entry name" value="ABC transporter transmembrane region"/>
    <property type="match status" value="1"/>
</dbReference>
<keyword evidence="7 8" id="KW-0472">Membrane</keyword>
<sequence length="600" mass="67858">MRDMIFYIRKMYAIIGYKLFLNIITMIFVSLIDGIGIYLLLPMLSIIGILNFDIQKSIPIPWISQSLESLSGVLNLPLVLVFYIAIVAAQALLQRNQAILNMKTQQIFIKALRFETYRALMEANWKFFLKKRRSDFSHVLTTELARVGQGTNFMLQLTASIIFTTIQIGLAFLLSVKLTALILISGLIIFVVLRKNVKRAKKLGDRSSELSQSYYVGITEHFNGMKDIKSNRLEKSHLIWFLTLCQRIQANAVNFVKLNTNTQFMHKTSAAVLVAGFILLSFEVLHVSAGQLMLIIIIFSRLWPRFTSIQSSLEYIVSMFSAFKALLELQKECKASQELTSQDYNDELTALQIQDGIRCKHVYFRYSDEDTEYALRDITMFIPANGMTAIVGKSGAGKSTLIDILMGLIQPEKGEILIDGEPLSRENLFSLRSSISYVSQDPFLFHSSIRENLNLVVPDASEEQMWEALTFSASDEFVRGLPQGLDTVIGDRGVRLSGGERQRLVLARAILRRPSILVLDEATSALDSEHELKIQEALERLKGSMTIIVIAHRLSTIRNADQVIVLDKGEIIQQGGYYQLSKESRGMFSRLLGYQTETSR</sequence>
<dbReference type="GO" id="GO:0034040">
    <property type="term" value="F:ATPase-coupled lipid transmembrane transporter activity"/>
    <property type="evidence" value="ECO:0007669"/>
    <property type="project" value="TreeGrafter"/>
</dbReference>
<feature type="domain" description="ABC transmembrane type-1" evidence="10">
    <location>
        <begin position="20"/>
        <end position="318"/>
    </location>
</feature>
<keyword evidence="4" id="KW-0547">Nucleotide-binding</keyword>
<dbReference type="AlphaFoldDB" id="A0A6G3ZYL1"/>
<feature type="transmembrane region" description="Helical" evidence="8">
    <location>
        <begin position="270"/>
        <end position="303"/>
    </location>
</feature>
<evidence type="ECO:0000259" key="9">
    <source>
        <dbReference type="PROSITE" id="PS50893"/>
    </source>
</evidence>
<dbReference type="Pfam" id="PF00005">
    <property type="entry name" value="ABC_tran"/>
    <property type="match status" value="1"/>
</dbReference>
<dbReference type="PROSITE" id="PS50893">
    <property type="entry name" value="ABC_TRANSPORTER_2"/>
    <property type="match status" value="1"/>
</dbReference>
<proteinExistence type="predicted"/>
<dbReference type="EMBL" id="JAAIKC010000004">
    <property type="protein sequence ID" value="NEW07138.1"/>
    <property type="molecule type" value="Genomic_DNA"/>
</dbReference>
<evidence type="ECO:0000256" key="2">
    <source>
        <dbReference type="ARBA" id="ARBA00022448"/>
    </source>
</evidence>
<dbReference type="Gene3D" id="3.40.50.300">
    <property type="entry name" value="P-loop containing nucleotide triphosphate hydrolases"/>
    <property type="match status" value="1"/>
</dbReference>
<name>A0A6G3ZYL1_9BACL</name>
<comment type="subcellular location">
    <subcellularLocation>
        <location evidence="1">Cell membrane</location>
        <topology evidence="1">Multi-pass membrane protein</topology>
    </subcellularLocation>
</comment>
<accession>A0A6G3ZYL1</accession>
<keyword evidence="2" id="KW-0813">Transport</keyword>
<dbReference type="InterPro" id="IPR036640">
    <property type="entry name" value="ABC1_TM_sf"/>
</dbReference>
<evidence type="ECO:0000256" key="7">
    <source>
        <dbReference type="ARBA" id="ARBA00023136"/>
    </source>
</evidence>
<dbReference type="SUPFAM" id="SSF52540">
    <property type="entry name" value="P-loop containing nucleoside triphosphate hydrolases"/>
    <property type="match status" value="1"/>
</dbReference>
<evidence type="ECO:0000256" key="5">
    <source>
        <dbReference type="ARBA" id="ARBA00022840"/>
    </source>
</evidence>
<feature type="transmembrane region" description="Helical" evidence="8">
    <location>
        <begin position="161"/>
        <end position="193"/>
    </location>
</feature>
<dbReference type="InterPro" id="IPR003593">
    <property type="entry name" value="AAA+_ATPase"/>
</dbReference>
<dbReference type="Pfam" id="PF00664">
    <property type="entry name" value="ABC_membrane"/>
    <property type="match status" value="1"/>
</dbReference>
<dbReference type="InterPro" id="IPR027417">
    <property type="entry name" value="P-loop_NTPase"/>
</dbReference>
<evidence type="ECO:0000256" key="4">
    <source>
        <dbReference type="ARBA" id="ARBA00022741"/>
    </source>
</evidence>
<reference evidence="11" key="1">
    <citation type="submission" date="2020-02" db="EMBL/GenBank/DDBJ databases">
        <authorList>
            <person name="Shen X.-R."/>
            <person name="Zhang Y.-X."/>
        </authorList>
    </citation>
    <scope>NUCLEOTIDE SEQUENCE</scope>
    <source>
        <strain evidence="11">SYP-B3998</strain>
    </source>
</reference>
<protein>
    <submittedName>
        <fullName evidence="11">ABC transporter ATP-binding protein</fullName>
    </submittedName>
</protein>
<organism evidence="11">
    <name type="scientific">Paenibacillus sp. SYP-B3998</name>
    <dbReference type="NCBI Taxonomy" id="2678564"/>
    <lineage>
        <taxon>Bacteria</taxon>
        <taxon>Bacillati</taxon>
        <taxon>Bacillota</taxon>
        <taxon>Bacilli</taxon>
        <taxon>Bacillales</taxon>
        <taxon>Paenibacillaceae</taxon>
        <taxon>Paenibacillus</taxon>
    </lineage>
</organism>
<evidence type="ECO:0000256" key="8">
    <source>
        <dbReference type="SAM" id="Phobius"/>
    </source>
</evidence>
<dbReference type="GO" id="GO:0005886">
    <property type="term" value="C:plasma membrane"/>
    <property type="evidence" value="ECO:0007669"/>
    <property type="project" value="UniProtKB-SubCell"/>
</dbReference>
<dbReference type="PROSITE" id="PS00211">
    <property type="entry name" value="ABC_TRANSPORTER_1"/>
    <property type="match status" value="1"/>
</dbReference>
<comment type="caution">
    <text evidence="11">The sequence shown here is derived from an EMBL/GenBank/DDBJ whole genome shotgun (WGS) entry which is preliminary data.</text>
</comment>
<gene>
    <name evidence="11" type="ORF">GK047_14110</name>
</gene>
<dbReference type="FunFam" id="3.40.50.300:FF:000604">
    <property type="entry name" value="ABC transporter B family member 28"/>
    <property type="match status" value="1"/>
</dbReference>
<dbReference type="GO" id="GO:0016887">
    <property type="term" value="F:ATP hydrolysis activity"/>
    <property type="evidence" value="ECO:0007669"/>
    <property type="project" value="InterPro"/>
</dbReference>
<evidence type="ECO:0000256" key="6">
    <source>
        <dbReference type="ARBA" id="ARBA00022989"/>
    </source>
</evidence>
<dbReference type="PANTHER" id="PTHR24221:SF654">
    <property type="entry name" value="ATP-BINDING CASSETTE SUB-FAMILY B MEMBER 6"/>
    <property type="match status" value="1"/>
</dbReference>
<feature type="transmembrane region" description="Helical" evidence="8">
    <location>
        <begin position="73"/>
        <end position="93"/>
    </location>
</feature>
<keyword evidence="3 8" id="KW-0812">Transmembrane</keyword>